<dbReference type="InterPro" id="IPR036291">
    <property type="entry name" value="NAD(P)-bd_dom_sf"/>
</dbReference>
<dbReference type="InterPro" id="IPR016040">
    <property type="entry name" value="NAD(P)-bd_dom"/>
</dbReference>
<dbReference type="PANTHER" id="PTHR43715">
    <property type="entry name" value="GDP-MANNOSE 4,6-DEHYDRATASE"/>
    <property type="match status" value="1"/>
</dbReference>
<comment type="caution">
    <text evidence="7">Lacks conserved residue(s) required for the propagation of feature annotation.</text>
</comment>
<dbReference type="Gene3D" id="3.90.25.10">
    <property type="entry name" value="UDP-galactose 4-epimerase, domain 1"/>
    <property type="match status" value="1"/>
</dbReference>
<evidence type="ECO:0000256" key="5">
    <source>
        <dbReference type="ARBA" id="ARBA00023239"/>
    </source>
</evidence>
<organism evidence="9 10">
    <name type="scientific">Prochlorococcus marinus CUG1433</name>
    <dbReference type="NCBI Taxonomy" id="2774506"/>
    <lineage>
        <taxon>Bacteria</taxon>
        <taxon>Bacillati</taxon>
        <taxon>Cyanobacteriota</taxon>
        <taxon>Cyanophyceae</taxon>
        <taxon>Synechococcales</taxon>
        <taxon>Prochlorococcaceae</taxon>
        <taxon>Prochlorococcus</taxon>
    </lineage>
</organism>
<evidence type="ECO:0000256" key="3">
    <source>
        <dbReference type="ARBA" id="ARBA00009263"/>
    </source>
</evidence>
<dbReference type="EMBL" id="JAEPLN010000001">
    <property type="protein sequence ID" value="MBO6971799.1"/>
    <property type="molecule type" value="Genomic_DNA"/>
</dbReference>
<evidence type="ECO:0000256" key="6">
    <source>
        <dbReference type="ARBA" id="ARBA00059383"/>
    </source>
</evidence>
<gene>
    <name evidence="7 9" type="primary">gmd</name>
    <name evidence="9" type="ORF">JJ842_07730</name>
</gene>
<dbReference type="GO" id="GO:0070401">
    <property type="term" value="F:NADP+ binding"/>
    <property type="evidence" value="ECO:0007669"/>
    <property type="project" value="UniProtKB-UniRule"/>
</dbReference>
<keyword evidence="7" id="KW-0521">NADP</keyword>
<dbReference type="GO" id="GO:0008446">
    <property type="term" value="F:GDP-mannose 4,6-dehydratase activity"/>
    <property type="evidence" value="ECO:0007669"/>
    <property type="project" value="UniProtKB-UniRule"/>
</dbReference>
<protein>
    <recommendedName>
        <fullName evidence="4 7">GDP-mannose 4,6-dehydratase</fullName>
        <ecNumber evidence="4 7">4.2.1.47</ecNumber>
    </recommendedName>
    <alternativeName>
        <fullName evidence="7">GDP-D-mannose dehydratase</fullName>
    </alternativeName>
</protein>
<evidence type="ECO:0000256" key="4">
    <source>
        <dbReference type="ARBA" id="ARBA00011989"/>
    </source>
</evidence>
<dbReference type="Pfam" id="PF16363">
    <property type="entry name" value="GDP_Man_Dehyd"/>
    <property type="match status" value="1"/>
</dbReference>
<comment type="function">
    <text evidence="6 7">Catalyzes the conversion of GDP-D-mannose to GDP-4-dehydro-6-deoxy-D-mannose.</text>
</comment>
<sequence>MKKIALITGITGQDGSYLAEFLLKKNYEVHGIKRRASSFNTERIDHLYQDPHSEDPNFFLHYGDLTDSLNLINIIQEVKPDEIYNLGAQSHVAVSFETPEYTANSDALGTLRILEAIRNLKMIDKAKFYQASTSELYGLVQETPQTENTPFYPRSPYAVAKLYSYWITINYREAYGMFACNGILFNHESPRRGETFVTRKITRGLTQIDQGLEKYLYLGNIDAVRDWGHAKDYVEIQWKILQHKSPEDFVIATGRQISVRKFIELAAKELGWGGIIWEGSGLDEVGKRADNKQTVIKIDKKYFRPCEVNSLIGDSTKANKKLGWAPKTTLEELVTDMINSDMEIAKKESFLIKKGFNFTQPKE</sequence>
<evidence type="ECO:0000256" key="2">
    <source>
        <dbReference type="ARBA" id="ARBA00001937"/>
    </source>
</evidence>
<dbReference type="FunFam" id="3.40.50.720:FF:000924">
    <property type="entry name" value="GDP-mannose 4,6 dehydratase"/>
    <property type="match status" value="1"/>
</dbReference>
<evidence type="ECO:0000259" key="8">
    <source>
        <dbReference type="Pfam" id="PF16363"/>
    </source>
</evidence>
<dbReference type="AlphaFoldDB" id="A0A9D9BVK7"/>
<accession>A0A9D9BVK7</accession>
<reference evidence="9" key="1">
    <citation type="journal article" date="2021" name="Front. Mar. Sci.">
        <title>Genomes of Diverse Isolates of Prochlorococcus High-Light-Adapted Clade II in the Western Pacific Ocean.</title>
        <authorList>
            <person name="Yan W."/>
            <person name="Feng X."/>
            <person name="Zhang W."/>
            <person name="Nawaz M.Z."/>
            <person name="Luo T."/>
            <person name="Zhang R."/>
            <person name="Jiao N."/>
        </authorList>
    </citation>
    <scope>NUCLEOTIDE SEQUENCE</scope>
    <source>
        <strain evidence="9">CUG1433</strain>
    </source>
</reference>
<dbReference type="Gene3D" id="3.40.50.720">
    <property type="entry name" value="NAD(P)-binding Rossmann-like Domain"/>
    <property type="match status" value="1"/>
</dbReference>
<evidence type="ECO:0000313" key="10">
    <source>
        <dbReference type="Proteomes" id="UP000668060"/>
    </source>
</evidence>
<dbReference type="InterPro" id="IPR006368">
    <property type="entry name" value="GDP_Man_deHydtase"/>
</dbReference>
<dbReference type="NCBIfam" id="TIGR01472">
    <property type="entry name" value="gmd"/>
    <property type="match status" value="1"/>
</dbReference>
<evidence type="ECO:0000256" key="1">
    <source>
        <dbReference type="ARBA" id="ARBA00000188"/>
    </source>
</evidence>
<comment type="similarity">
    <text evidence="3 7">Belongs to the NAD(P)-dependent epimerase/dehydratase family. GDP-mannose 4,6-dehydratase subfamily.</text>
</comment>
<dbReference type="HAMAP" id="MF_00955">
    <property type="entry name" value="GDP_Man_dehydratase"/>
    <property type="match status" value="1"/>
</dbReference>
<comment type="caution">
    <text evidence="9">The sequence shown here is derived from an EMBL/GenBank/DDBJ whole genome shotgun (WGS) entry which is preliminary data.</text>
</comment>
<dbReference type="SUPFAM" id="SSF51735">
    <property type="entry name" value="NAD(P)-binding Rossmann-fold domains"/>
    <property type="match status" value="1"/>
</dbReference>
<dbReference type="GO" id="GO:0042351">
    <property type="term" value="P:'de novo' GDP-L-fucose biosynthetic process"/>
    <property type="evidence" value="ECO:0007669"/>
    <property type="project" value="TreeGrafter"/>
</dbReference>
<evidence type="ECO:0000313" key="9">
    <source>
        <dbReference type="EMBL" id="MBO6971799.1"/>
    </source>
</evidence>
<evidence type="ECO:0000256" key="7">
    <source>
        <dbReference type="HAMAP-Rule" id="MF_00955"/>
    </source>
</evidence>
<dbReference type="CDD" id="cd05260">
    <property type="entry name" value="GDP_MD_SDR_e"/>
    <property type="match status" value="1"/>
</dbReference>
<proteinExistence type="inferred from homology"/>
<feature type="domain" description="NAD(P)-binding" evidence="8">
    <location>
        <begin position="6"/>
        <end position="337"/>
    </location>
</feature>
<dbReference type="EC" id="4.2.1.47" evidence="4 7"/>
<dbReference type="Proteomes" id="UP000668060">
    <property type="component" value="Unassembled WGS sequence"/>
</dbReference>
<comment type="catalytic activity">
    <reaction evidence="1 7">
        <text>GDP-alpha-D-mannose = GDP-4-dehydro-alpha-D-rhamnose + H2O</text>
        <dbReference type="Rhea" id="RHEA:23820"/>
        <dbReference type="ChEBI" id="CHEBI:15377"/>
        <dbReference type="ChEBI" id="CHEBI:57527"/>
        <dbReference type="ChEBI" id="CHEBI:57964"/>
        <dbReference type="EC" id="4.2.1.47"/>
    </reaction>
</comment>
<dbReference type="PANTHER" id="PTHR43715:SF1">
    <property type="entry name" value="GDP-MANNOSE 4,6 DEHYDRATASE"/>
    <property type="match status" value="1"/>
</dbReference>
<name>A0A9D9BVK7_PROMR</name>
<comment type="cofactor">
    <cofactor evidence="2 7">
        <name>NADP(+)</name>
        <dbReference type="ChEBI" id="CHEBI:58349"/>
    </cofactor>
</comment>
<keyword evidence="5 7" id="KW-0456">Lyase</keyword>